<sequence>MRATAEATLTLDVYEAHPGQPPRQSLPRQGEPGPVAEDGDEHGPAISL</sequence>
<dbReference type="STRING" id="414703.SAMN04488125_101480"/>
<reference evidence="3" key="1">
    <citation type="submission" date="2016-10" db="EMBL/GenBank/DDBJ databases">
        <authorList>
            <person name="Varghese N."/>
            <person name="Submissions S."/>
        </authorList>
    </citation>
    <scope>NUCLEOTIDE SEQUENCE [LARGE SCALE GENOMIC DNA]</scope>
    <source>
        <strain evidence="3">CGMCC 1.6474</strain>
    </source>
</reference>
<accession>A0A1I3Z4M6</accession>
<dbReference type="Proteomes" id="UP000198804">
    <property type="component" value="Unassembled WGS sequence"/>
</dbReference>
<dbReference type="RefSeq" id="WP_165616375.1">
    <property type="nucleotide sequence ID" value="NZ_FOSV01000001.1"/>
</dbReference>
<dbReference type="EMBL" id="FOSV01000001">
    <property type="protein sequence ID" value="SFK38466.1"/>
    <property type="molecule type" value="Genomic_DNA"/>
</dbReference>
<evidence type="ECO:0000313" key="2">
    <source>
        <dbReference type="EMBL" id="SFK38466.1"/>
    </source>
</evidence>
<gene>
    <name evidence="2" type="ORF">SAMN04488125_101480</name>
</gene>
<keyword evidence="3" id="KW-1185">Reference proteome</keyword>
<feature type="region of interest" description="Disordered" evidence="1">
    <location>
        <begin position="1"/>
        <end position="48"/>
    </location>
</feature>
<dbReference type="AlphaFoldDB" id="A0A1I3Z4M6"/>
<organism evidence="2 3">
    <name type="scientific">Methylorubrum salsuginis</name>
    <dbReference type="NCBI Taxonomy" id="414703"/>
    <lineage>
        <taxon>Bacteria</taxon>
        <taxon>Pseudomonadati</taxon>
        <taxon>Pseudomonadota</taxon>
        <taxon>Alphaproteobacteria</taxon>
        <taxon>Hyphomicrobiales</taxon>
        <taxon>Methylobacteriaceae</taxon>
        <taxon>Methylorubrum</taxon>
    </lineage>
</organism>
<name>A0A1I3Z4M6_9HYPH</name>
<evidence type="ECO:0000256" key="1">
    <source>
        <dbReference type="SAM" id="MobiDB-lite"/>
    </source>
</evidence>
<evidence type="ECO:0000313" key="3">
    <source>
        <dbReference type="Proteomes" id="UP000198804"/>
    </source>
</evidence>
<protein>
    <submittedName>
        <fullName evidence="2">Uncharacterized protein</fullName>
    </submittedName>
</protein>
<proteinExistence type="predicted"/>